<dbReference type="InterPro" id="IPR013538">
    <property type="entry name" value="ASHA1/2-like_C"/>
</dbReference>
<dbReference type="InterPro" id="IPR023393">
    <property type="entry name" value="START-like_dom_sf"/>
</dbReference>
<dbReference type="CDD" id="cd08896">
    <property type="entry name" value="SRPBCC_CalC_Aha1-like_3"/>
    <property type="match status" value="1"/>
</dbReference>
<accession>A0A4S3MNI6</accession>
<proteinExistence type="inferred from homology"/>
<evidence type="ECO:0000313" key="4">
    <source>
        <dbReference type="Proteomes" id="UP000309450"/>
    </source>
</evidence>
<dbReference type="Gene3D" id="3.30.530.20">
    <property type="match status" value="1"/>
</dbReference>
<dbReference type="SUPFAM" id="SSF55961">
    <property type="entry name" value="Bet v1-like"/>
    <property type="match status" value="1"/>
</dbReference>
<evidence type="ECO:0000256" key="1">
    <source>
        <dbReference type="ARBA" id="ARBA00006817"/>
    </source>
</evidence>
<comment type="similarity">
    <text evidence="1">Belongs to the AHA1 family.</text>
</comment>
<sequence length="155" mass="17661">MDHDPDLDLILTRDMAVPRGILWMCWTTPEHLKPWFVPKPHRVTDCRIDLRVGGACETTFDVDGNIMENRGVYLEVVPEERLVFTDTYTEGWKPAPDPFMTAILTFEDLGQGRTRYTAVVRHRSAEAARQHADMGFHDGWGMVAAQLEDYARGLG</sequence>
<evidence type="ECO:0000259" key="2">
    <source>
        <dbReference type="Pfam" id="PF08327"/>
    </source>
</evidence>
<comment type="caution">
    <text evidence="3">The sequence shown here is derived from an EMBL/GenBank/DDBJ whole genome shotgun (WGS) entry which is preliminary data.</text>
</comment>
<reference evidence="3 4" key="1">
    <citation type="submission" date="2019-04" db="EMBL/GenBank/DDBJ databases">
        <title>Draft genome sequence of Gemmobacter aestuarii sp. nov.</title>
        <authorList>
            <person name="Hameed A."/>
            <person name="Lin S.-Y."/>
            <person name="Shahina M."/>
            <person name="Lai W.-A."/>
            <person name="Young C.-C."/>
        </authorList>
    </citation>
    <scope>NUCLEOTIDE SEQUENCE [LARGE SCALE GENOMIC DNA]</scope>
    <source>
        <strain evidence="3 4">CC-PW-75</strain>
    </source>
</reference>
<protein>
    <submittedName>
        <fullName evidence="3">Polyketide cyclase</fullName>
    </submittedName>
</protein>
<gene>
    <name evidence="3" type="ORF">E7811_14200</name>
</gene>
<keyword evidence="4" id="KW-1185">Reference proteome</keyword>
<evidence type="ECO:0000313" key="3">
    <source>
        <dbReference type="EMBL" id="THD82467.1"/>
    </source>
</evidence>
<dbReference type="AlphaFoldDB" id="A0A4S3MNI6"/>
<name>A0A4S3MNI6_9RHOB</name>
<organism evidence="3 4">
    <name type="scientific">Aliigemmobacter aestuarii</name>
    <dbReference type="NCBI Taxonomy" id="1445661"/>
    <lineage>
        <taxon>Bacteria</taxon>
        <taxon>Pseudomonadati</taxon>
        <taxon>Pseudomonadota</taxon>
        <taxon>Alphaproteobacteria</taxon>
        <taxon>Rhodobacterales</taxon>
        <taxon>Paracoccaceae</taxon>
        <taxon>Aliigemmobacter</taxon>
    </lineage>
</organism>
<dbReference type="Pfam" id="PF08327">
    <property type="entry name" value="AHSA1"/>
    <property type="match status" value="1"/>
</dbReference>
<feature type="domain" description="Activator of Hsp90 ATPase homologue 1/2-like C-terminal" evidence="2">
    <location>
        <begin position="17"/>
        <end position="151"/>
    </location>
</feature>
<dbReference type="OrthoDB" id="9805228at2"/>
<dbReference type="EMBL" id="SSND01000004">
    <property type="protein sequence ID" value="THD82467.1"/>
    <property type="molecule type" value="Genomic_DNA"/>
</dbReference>
<dbReference type="Proteomes" id="UP000309450">
    <property type="component" value="Unassembled WGS sequence"/>
</dbReference>